<evidence type="ECO:0000313" key="3">
    <source>
        <dbReference type="Proteomes" id="UP000315003"/>
    </source>
</evidence>
<name>A0A517SPX0_9BACT</name>
<evidence type="ECO:0000256" key="1">
    <source>
        <dbReference type="SAM" id="Phobius"/>
    </source>
</evidence>
<reference evidence="2 3" key="1">
    <citation type="submission" date="2019-02" db="EMBL/GenBank/DDBJ databases">
        <title>Deep-cultivation of Planctomycetes and their phenomic and genomic characterization uncovers novel biology.</title>
        <authorList>
            <person name="Wiegand S."/>
            <person name="Jogler M."/>
            <person name="Boedeker C."/>
            <person name="Pinto D."/>
            <person name="Vollmers J."/>
            <person name="Rivas-Marin E."/>
            <person name="Kohn T."/>
            <person name="Peeters S.H."/>
            <person name="Heuer A."/>
            <person name="Rast P."/>
            <person name="Oberbeckmann S."/>
            <person name="Bunk B."/>
            <person name="Jeske O."/>
            <person name="Meyerdierks A."/>
            <person name="Storesund J.E."/>
            <person name="Kallscheuer N."/>
            <person name="Luecker S."/>
            <person name="Lage O.M."/>
            <person name="Pohl T."/>
            <person name="Merkel B.J."/>
            <person name="Hornburger P."/>
            <person name="Mueller R.-W."/>
            <person name="Bruemmer F."/>
            <person name="Labrenz M."/>
            <person name="Spormann A.M."/>
            <person name="Op den Camp H."/>
            <person name="Overmann J."/>
            <person name="Amann R."/>
            <person name="Jetten M.S.M."/>
            <person name="Mascher T."/>
            <person name="Medema M.H."/>
            <person name="Devos D.P."/>
            <person name="Kaster A.-K."/>
            <person name="Ovreas L."/>
            <person name="Rohde M."/>
            <person name="Galperin M.Y."/>
            <person name="Jogler C."/>
        </authorList>
    </citation>
    <scope>NUCLEOTIDE SEQUENCE [LARGE SCALE GENOMIC DNA]</scope>
    <source>
        <strain evidence="2 3">SV_7m_r</strain>
    </source>
</reference>
<dbReference type="Proteomes" id="UP000315003">
    <property type="component" value="Chromosome"/>
</dbReference>
<dbReference type="EMBL" id="CP036272">
    <property type="protein sequence ID" value="QDT58149.1"/>
    <property type="molecule type" value="Genomic_DNA"/>
</dbReference>
<keyword evidence="1" id="KW-1133">Transmembrane helix</keyword>
<keyword evidence="1" id="KW-0472">Membrane</keyword>
<organism evidence="2 3">
    <name type="scientific">Stieleria bergensis</name>
    <dbReference type="NCBI Taxonomy" id="2528025"/>
    <lineage>
        <taxon>Bacteria</taxon>
        <taxon>Pseudomonadati</taxon>
        <taxon>Planctomycetota</taxon>
        <taxon>Planctomycetia</taxon>
        <taxon>Pirellulales</taxon>
        <taxon>Pirellulaceae</taxon>
        <taxon>Stieleria</taxon>
    </lineage>
</organism>
<protein>
    <submittedName>
        <fullName evidence="2">Uncharacterized protein</fullName>
    </submittedName>
</protein>
<dbReference type="OrthoDB" id="240474at2"/>
<dbReference type="AlphaFoldDB" id="A0A517SPX0"/>
<sequence>MIANVRLSSQVKSLIASTRLMFLVTASILLGAISPWSSPDGSLLDCPLLEDLLPKHLLGPQLAAADSGLDLLSQFDQQRVADCYPVNNSDQVSEIGKLLFRLQAASKEDLTKRSAPLTTTSQTGDITSVTGQISAIKRYKIPAEIAPYIEMDQFDQYELAADASSDPSIKQLVFAAPIKANVSKGDRFSADAMLIHSTADVKVFAARSFTWTPHKPDNVGWQMLSQQGVDLSLLSEIQQIGAKPLTAKDADLFYNMIRAADAVATEQPAAPAITELAELLKSPKDLSGHWIRMPVSVVRITKVMIDSAARRDEMGQDHYYQIDSVSDLGKVVVQIPRPSGDPIKLSGRYPVSIVSKTLPEFLKADVDEGRTVTTLDSPAFVNAFFYRLWSFDNQFMTEQAAGKQVAPLLIASKMDPRPSPKVNKDSVNALGYFMFSMVLLIVIGTVFWTWTNQRKDKRVRDRLEKETKIEIPSES</sequence>
<gene>
    <name evidence="2" type="ORF">SV7mr_06380</name>
</gene>
<proteinExistence type="predicted"/>
<keyword evidence="3" id="KW-1185">Reference proteome</keyword>
<keyword evidence="1" id="KW-0812">Transmembrane</keyword>
<dbReference type="RefSeq" id="WP_145269096.1">
    <property type="nucleotide sequence ID" value="NZ_CP036272.1"/>
</dbReference>
<feature type="transmembrane region" description="Helical" evidence="1">
    <location>
        <begin position="429"/>
        <end position="450"/>
    </location>
</feature>
<accession>A0A517SPX0</accession>
<evidence type="ECO:0000313" key="2">
    <source>
        <dbReference type="EMBL" id="QDT58149.1"/>
    </source>
</evidence>